<evidence type="ECO:0000313" key="2">
    <source>
        <dbReference type="EnsemblMetazoa" id="CapteP210266"/>
    </source>
</evidence>
<reference evidence="3" key="1">
    <citation type="submission" date="2012-12" db="EMBL/GenBank/DDBJ databases">
        <authorList>
            <person name="Hellsten U."/>
            <person name="Grimwood J."/>
            <person name="Chapman J.A."/>
            <person name="Shapiro H."/>
            <person name="Aerts A."/>
            <person name="Otillar R.P."/>
            <person name="Terry A.Y."/>
            <person name="Boore J.L."/>
            <person name="Simakov O."/>
            <person name="Marletaz F."/>
            <person name="Cho S.-J."/>
            <person name="Edsinger-Gonzales E."/>
            <person name="Havlak P."/>
            <person name="Kuo D.-H."/>
            <person name="Larsson T."/>
            <person name="Lv J."/>
            <person name="Arendt D."/>
            <person name="Savage R."/>
            <person name="Osoegawa K."/>
            <person name="de Jong P."/>
            <person name="Lindberg D.R."/>
            <person name="Seaver E.C."/>
            <person name="Weisblat D.A."/>
            <person name="Putnam N.H."/>
            <person name="Grigoriev I.V."/>
            <person name="Rokhsar D.S."/>
        </authorList>
    </citation>
    <scope>NUCLEOTIDE SEQUENCE</scope>
    <source>
        <strain evidence="3">I ESC-2004</strain>
    </source>
</reference>
<organism evidence="1">
    <name type="scientific">Capitella teleta</name>
    <name type="common">Polychaete worm</name>
    <dbReference type="NCBI Taxonomy" id="283909"/>
    <lineage>
        <taxon>Eukaryota</taxon>
        <taxon>Metazoa</taxon>
        <taxon>Spiralia</taxon>
        <taxon>Lophotrochozoa</taxon>
        <taxon>Annelida</taxon>
        <taxon>Polychaeta</taxon>
        <taxon>Sedentaria</taxon>
        <taxon>Scolecida</taxon>
        <taxon>Capitellidae</taxon>
        <taxon>Capitella</taxon>
    </lineage>
</organism>
<keyword evidence="3" id="KW-1185">Reference proteome</keyword>
<reference evidence="2" key="3">
    <citation type="submission" date="2015-06" db="UniProtKB">
        <authorList>
            <consortium name="EnsemblMetazoa"/>
        </authorList>
    </citation>
    <scope>IDENTIFICATION</scope>
</reference>
<dbReference type="AlphaFoldDB" id="N1PB92"/>
<sequence length="162" mass="18197">MAQCRTIQKSSDHNLIMQCNNYCSFKDFKVQNVMADDYGYMELGLHVPWSSSFADDKVRHYETKERSTELYNGQAVEFSKSMYQQIVRLSAADCQIASMAANPVVFLQGVRCEVDLRVNILLAGGAAADNSNVIQADWLHGKPMIAEQYSELLRGTIKCSVN</sequence>
<protein>
    <submittedName>
        <fullName evidence="1 2">Uncharacterized protein</fullName>
    </submittedName>
</protein>
<gene>
    <name evidence="1" type="ORF">CAPTEDRAFT_210266</name>
</gene>
<dbReference type="EMBL" id="KB291798">
    <property type="protein sequence ID" value="ELU18800.1"/>
    <property type="molecule type" value="Genomic_DNA"/>
</dbReference>
<dbReference type="EnsemblMetazoa" id="CapteT210266">
    <property type="protein sequence ID" value="CapteP210266"/>
    <property type="gene ID" value="CapteG210266"/>
</dbReference>
<dbReference type="EMBL" id="AMQN01000004">
    <property type="status" value="NOT_ANNOTATED_CDS"/>
    <property type="molecule type" value="Genomic_DNA"/>
</dbReference>
<accession>N1PB92</accession>
<dbReference type="EMBL" id="AMQN01000005">
    <property type="status" value="NOT_ANNOTATED_CDS"/>
    <property type="molecule type" value="Genomic_DNA"/>
</dbReference>
<evidence type="ECO:0000313" key="1">
    <source>
        <dbReference type="EMBL" id="ELU18800.1"/>
    </source>
</evidence>
<dbReference type="HOGENOM" id="CLU_1637016_0_0_1"/>
<dbReference type="Proteomes" id="UP000014760">
    <property type="component" value="Unassembled WGS sequence"/>
</dbReference>
<evidence type="ECO:0000313" key="3">
    <source>
        <dbReference type="Proteomes" id="UP000014760"/>
    </source>
</evidence>
<name>N1PB92_CAPTE</name>
<reference evidence="1 3" key="2">
    <citation type="journal article" date="2013" name="Nature">
        <title>Insights into bilaterian evolution from three spiralian genomes.</title>
        <authorList>
            <person name="Simakov O."/>
            <person name="Marletaz F."/>
            <person name="Cho S.J."/>
            <person name="Edsinger-Gonzales E."/>
            <person name="Havlak P."/>
            <person name="Hellsten U."/>
            <person name="Kuo D.H."/>
            <person name="Larsson T."/>
            <person name="Lv J."/>
            <person name="Arendt D."/>
            <person name="Savage R."/>
            <person name="Osoegawa K."/>
            <person name="de Jong P."/>
            <person name="Grimwood J."/>
            <person name="Chapman J.A."/>
            <person name="Shapiro H."/>
            <person name="Aerts A."/>
            <person name="Otillar R.P."/>
            <person name="Terry A.Y."/>
            <person name="Boore J.L."/>
            <person name="Grigoriev I.V."/>
            <person name="Lindberg D.R."/>
            <person name="Seaver E.C."/>
            <person name="Weisblat D.A."/>
            <person name="Putnam N.H."/>
            <person name="Rokhsar D.S."/>
        </authorList>
    </citation>
    <scope>NUCLEOTIDE SEQUENCE</scope>
    <source>
        <strain evidence="1 3">I ESC-2004</strain>
    </source>
</reference>
<proteinExistence type="predicted"/>